<feature type="domain" description="At1g61320/AtMIF1 LRR" evidence="1">
    <location>
        <begin position="66"/>
        <end position="260"/>
    </location>
</feature>
<dbReference type="SUPFAM" id="SSF52047">
    <property type="entry name" value="RNI-like"/>
    <property type="match status" value="1"/>
</dbReference>
<proteinExistence type="predicted"/>
<dbReference type="PANTHER" id="PTHR34145">
    <property type="entry name" value="OS02G0105600 PROTEIN"/>
    <property type="match status" value="1"/>
</dbReference>
<dbReference type="Gene3D" id="3.80.10.10">
    <property type="entry name" value="Ribonuclease Inhibitor"/>
    <property type="match status" value="1"/>
</dbReference>
<evidence type="ECO:0000313" key="3">
    <source>
        <dbReference type="Proteomes" id="UP001567538"/>
    </source>
</evidence>
<evidence type="ECO:0000313" key="2">
    <source>
        <dbReference type="EMBL" id="KAL1540593.1"/>
    </source>
</evidence>
<dbReference type="EMBL" id="JBEAFC010000009">
    <property type="protein sequence ID" value="KAL1540593.1"/>
    <property type="molecule type" value="Genomic_DNA"/>
</dbReference>
<dbReference type="Proteomes" id="UP001567538">
    <property type="component" value="Unassembled WGS sequence"/>
</dbReference>
<organism evidence="2 3">
    <name type="scientific">Salvia divinorum</name>
    <name type="common">Maria pastora</name>
    <name type="synonym">Diviner's sage</name>
    <dbReference type="NCBI Taxonomy" id="28513"/>
    <lineage>
        <taxon>Eukaryota</taxon>
        <taxon>Viridiplantae</taxon>
        <taxon>Streptophyta</taxon>
        <taxon>Embryophyta</taxon>
        <taxon>Tracheophyta</taxon>
        <taxon>Spermatophyta</taxon>
        <taxon>Magnoliopsida</taxon>
        <taxon>eudicotyledons</taxon>
        <taxon>Gunneridae</taxon>
        <taxon>Pentapetalae</taxon>
        <taxon>asterids</taxon>
        <taxon>lamiids</taxon>
        <taxon>Lamiales</taxon>
        <taxon>Lamiaceae</taxon>
        <taxon>Nepetoideae</taxon>
        <taxon>Mentheae</taxon>
        <taxon>Salviinae</taxon>
        <taxon>Salvia</taxon>
        <taxon>Salvia subgen. Calosphace</taxon>
    </lineage>
</organism>
<keyword evidence="3" id="KW-1185">Reference proteome</keyword>
<comment type="caution">
    <text evidence="2">The sequence shown here is derived from an EMBL/GenBank/DDBJ whole genome shotgun (WGS) entry which is preliminary data.</text>
</comment>
<accession>A0ABD1GC40</accession>
<reference evidence="2 3" key="1">
    <citation type="submission" date="2024-06" db="EMBL/GenBank/DDBJ databases">
        <title>A chromosome level genome sequence of Diviner's sage (Salvia divinorum).</title>
        <authorList>
            <person name="Ford S.A."/>
            <person name="Ro D.-K."/>
            <person name="Ness R.W."/>
            <person name="Phillips M.A."/>
        </authorList>
    </citation>
    <scope>NUCLEOTIDE SEQUENCE [LARGE SCALE GENOMIC DNA]</scope>
    <source>
        <strain evidence="2">SAF-2024a</strain>
        <tissue evidence="2">Leaf</tissue>
    </source>
</reference>
<name>A0ABD1GC40_SALDI</name>
<protein>
    <recommendedName>
        <fullName evidence="1">At1g61320/AtMIF1 LRR domain-containing protein</fullName>
    </recommendedName>
</protein>
<gene>
    <name evidence="2" type="ORF">AAHA92_24924</name>
</gene>
<dbReference type="InterPro" id="IPR032675">
    <property type="entry name" value="LRR_dom_sf"/>
</dbReference>
<dbReference type="Pfam" id="PF23622">
    <property type="entry name" value="LRR_At1g61320_AtMIF1"/>
    <property type="match status" value="1"/>
</dbReference>
<dbReference type="InterPro" id="IPR053772">
    <property type="entry name" value="At1g61320/At1g61330-like"/>
</dbReference>
<dbReference type="AlphaFoldDB" id="A0ABD1GC40"/>
<dbReference type="PANTHER" id="PTHR34145:SF68">
    <property type="entry name" value="FBD DOMAIN-CONTAINING PROTEIN"/>
    <property type="match status" value="1"/>
</dbReference>
<sequence>MVDCVLNLHRGGRIKELEVDMFGHDGGNFERWFEFAMTKKVERIHIVMHYDSPFVRLPYTITSHGLECLKDLYLSHIQMTDQDFELLVSNCVALERLTLRLSFKLEHVSIVGLSKLKHLNLFYLLGARSLVIRDAINLVSLTIHELGRGCTVQLCNTPNLTKLDFKERFDRLSHVDLLDGMPSCIRNQLRSLRLSTRVYSFDQVMHHAVLSVKLVNIKQLELMVDIRDDHRDIAYSQYVCRLVEACSSLKKLVIKFPQRPTGYLGSLSEQDLALYVIREARAPEKLVVVPCDGEALARAHSDIEHITSVSFLVL</sequence>
<evidence type="ECO:0000259" key="1">
    <source>
        <dbReference type="Pfam" id="PF23622"/>
    </source>
</evidence>
<dbReference type="InterPro" id="IPR055357">
    <property type="entry name" value="LRR_At1g61320_AtMIF1"/>
</dbReference>